<dbReference type="Ensembl" id="ENSTGUT00000022065.1">
    <property type="protein sequence ID" value="ENSTGUP00000019236.1"/>
    <property type="gene ID" value="ENSTGUG00000023582.1"/>
</dbReference>
<dbReference type="Pfam" id="PF00084">
    <property type="entry name" value="Sushi"/>
    <property type="match status" value="1"/>
</dbReference>
<dbReference type="PANTHER" id="PTHR15060:SF0">
    <property type="entry name" value="INTERLEUKIN-15 RECEPTOR SUBUNIT ALPHA"/>
    <property type="match status" value="1"/>
</dbReference>
<comment type="caution">
    <text evidence="2">Lacks conserved residue(s) required for the propagation of feature annotation.</text>
</comment>
<dbReference type="Proteomes" id="UP000007754">
    <property type="component" value="Chromosome 1A"/>
</dbReference>
<keyword evidence="6" id="KW-1185">Reference proteome</keyword>
<accession>A0A674G998</accession>
<keyword evidence="2" id="KW-0768">Sushi</keyword>
<dbReference type="SMART" id="SM00032">
    <property type="entry name" value="CCP"/>
    <property type="match status" value="1"/>
</dbReference>
<dbReference type="InterPro" id="IPR035976">
    <property type="entry name" value="Sushi/SCR/CCP_sf"/>
</dbReference>
<organism evidence="5 6">
    <name type="scientific">Taeniopygia guttata</name>
    <name type="common">Zebra finch</name>
    <name type="synonym">Poephila guttata</name>
    <dbReference type="NCBI Taxonomy" id="59729"/>
    <lineage>
        <taxon>Eukaryota</taxon>
        <taxon>Metazoa</taxon>
        <taxon>Chordata</taxon>
        <taxon>Craniata</taxon>
        <taxon>Vertebrata</taxon>
        <taxon>Euteleostomi</taxon>
        <taxon>Archelosauria</taxon>
        <taxon>Archosauria</taxon>
        <taxon>Dinosauria</taxon>
        <taxon>Saurischia</taxon>
        <taxon>Theropoda</taxon>
        <taxon>Coelurosauria</taxon>
        <taxon>Aves</taxon>
        <taxon>Neognathae</taxon>
        <taxon>Neoaves</taxon>
        <taxon>Telluraves</taxon>
        <taxon>Australaves</taxon>
        <taxon>Passeriformes</taxon>
        <taxon>Passeroidea</taxon>
        <taxon>Estrildidae</taxon>
        <taxon>Estrildinae</taxon>
        <taxon>Taeniopygia</taxon>
    </lineage>
</organism>
<evidence type="ECO:0000313" key="5">
    <source>
        <dbReference type="Ensembl" id="ENSTGUP00000019236.1"/>
    </source>
</evidence>
<dbReference type="PROSITE" id="PS50923">
    <property type="entry name" value="SUSHI"/>
    <property type="match status" value="1"/>
</dbReference>
<feature type="compositionally biased region" description="Polar residues" evidence="3">
    <location>
        <begin position="74"/>
        <end position="83"/>
    </location>
</feature>
<protein>
    <recommendedName>
        <fullName evidence="4">Sushi domain-containing protein</fullName>
    </recommendedName>
</protein>
<reference evidence="5 6" key="1">
    <citation type="journal article" date="2010" name="Nature">
        <title>The genome of a songbird.</title>
        <authorList>
            <person name="Warren W.C."/>
            <person name="Clayton D.F."/>
            <person name="Ellegren H."/>
            <person name="Arnold A.P."/>
            <person name="Hillier L.W."/>
            <person name="Kunstner A."/>
            <person name="Searle S."/>
            <person name="White S."/>
            <person name="Vilella A.J."/>
            <person name="Fairley S."/>
            <person name="Heger A."/>
            <person name="Kong L."/>
            <person name="Ponting C.P."/>
            <person name="Jarvis E.D."/>
            <person name="Mello C.V."/>
            <person name="Minx P."/>
            <person name="Lovell P."/>
            <person name="Velho T.A."/>
            <person name="Ferris M."/>
            <person name="Balakrishnan C.N."/>
            <person name="Sinha S."/>
            <person name="Blatti C."/>
            <person name="London S.E."/>
            <person name="Li Y."/>
            <person name="Lin Y.C."/>
            <person name="George J."/>
            <person name="Sweedler J."/>
            <person name="Southey B."/>
            <person name="Gunaratne P."/>
            <person name="Watson M."/>
            <person name="Nam K."/>
            <person name="Backstrom N."/>
            <person name="Smeds L."/>
            <person name="Nabholz B."/>
            <person name="Itoh Y."/>
            <person name="Whitney O."/>
            <person name="Pfenning A.R."/>
            <person name="Howard J."/>
            <person name="Volker M."/>
            <person name="Skinner B.M."/>
            <person name="Griffin D.K."/>
            <person name="Ye L."/>
            <person name="McLaren W.M."/>
            <person name="Flicek P."/>
            <person name="Quesada V."/>
            <person name="Velasco G."/>
            <person name="Lopez-Otin C."/>
            <person name="Puente X.S."/>
            <person name="Olender T."/>
            <person name="Lancet D."/>
            <person name="Smit A.F."/>
            <person name="Hubley R."/>
            <person name="Konkel M.K."/>
            <person name="Walker J.A."/>
            <person name="Batzer M.A."/>
            <person name="Gu W."/>
            <person name="Pollock D.D."/>
            <person name="Chen L."/>
            <person name="Cheng Z."/>
            <person name="Eichler E.E."/>
            <person name="Stapley J."/>
            <person name="Slate J."/>
            <person name="Ekblom R."/>
            <person name="Birkhead T."/>
            <person name="Burke T."/>
            <person name="Burt D."/>
            <person name="Scharff C."/>
            <person name="Adam I."/>
            <person name="Richard H."/>
            <person name="Sultan M."/>
            <person name="Soldatov A."/>
            <person name="Lehrach H."/>
            <person name="Edwards S.V."/>
            <person name="Yang S.P."/>
            <person name="Li X."/>
            <person name="Graves T."/>
            <person name="Fulton L."/>
            <person name="Nelson J."/>
            <person name="Chinwalla A."/>
            <person name="Hou S."/>
            <person name="Mardis E.R."/>
            <person name="Wilson R.K."/>
        </authorList>
    </citation>
    <scope>NUCLEOTIDE SEQUENCE [LARGE SCALE GENOMIC DNA]</scope>
</reference>
<dbReference type="CDD" id="cd00033">
    <property type="entry name" value="CCP"/>
    <property type="match status" value="1"/>
</dbReference>
<evidence type="ECO:0000256" key="1">
    <source>
        <dbReference type="ARBA" id="ARBA00023157"/>
    </source>
</evidence>
<reference evidence="5" key="3">
    <citation type="submission" date="2025-09" db="UniProtKB">
        <authorList>
            <consortium name="Ensembl"/>
        </authorList>
    </citation>
    <scope>IDENTIFICATION</scope>
</reference>
<dbReference type="GO" id="GO:0042010">
    <property type="term" value="F:interleukin-15 receptor activity"/>
    <property type="evidence" value="ECO:0007669"/>
    <property type="project" value="InterPro"/>
</dbReference>
<evidence type="ECO:0000256" key="2">
    <source>
        <dbReference type="PROSITE-ProRule" id="PRU00302"/>
    </source>
</evidence>
<sequence length="293" mass="32135">MRSGEFPITIRGCLISLFRPKAVANARIEVGNRTELNSRLRYSCNPGYKRKAGTSNLIQCILWNGSEPRWTDPTLQCIPSSQSPVPPAPDGLSPDGSRPPEMIPTPDTPTLGEGTTPLPIPPTDYAPGWAESQGNTNLPWGLFLLLFQWNSSFSPTSFSVRFLPASIPFLPLQLKISFLSFFPVSIQSVASSVGKLGKKKPKRLIWEKGAYVNFFKFQIPFGGCGSFIPWAMGMPLSGGRIYHPNFLLERIIPNSLPLGVGRAPRDGAQSGFGSLWSYLDGIHQLWVGRCSSP</sequence>
<evidence type="ECO:0000256" key="3">
    <source>
        <dbReference type="SAM" id="MobiDB-lite"/>
    </source>
</evidence>
<dbReference type="Gene3D" id="2.20.28.230">
    <property type="match status" value="1"/>
</dbReference>
<proteinExistence type="predicted"/>
<evidence type="ECO:0000259" key="4">
    <source>
        <dbReference type="PROSITE" id="PS50923"/>
    </source>
</evidence>
<dbReference type="AlphaFoldDB" id="A0A674G998"/>
<keyword evidence="1" id="KW-1015">Disulfide bond</keyword>
<name>A0A674G998_TAEGU</name>
<evidence type="ECO:0000313" key="6">
    <source>
        <dbReference type="Proteomes" id="UP000007754"/>
    </source>
</evidence>
<dbReference type="SUPFAM" id="SSF57535">
    <property type="entry name" value="Complement control module/SCR domain"/>
    <property type="match status" value="1"/>
</dbReference>
<dbReference type="InterPro" id="IPR042372">
    <property type="entry name" value="IL15RA"/>
</dbReference>
<dbReference type="GeneTree" id="ENSGT00960000189028"/>
<dbReference type="InParanoid" id="A0A674G998"/>
<dbReference type="PANTHER" id="PTHR15060">
    <property type="entry name" value="INTERLEUKIN-15 RECEPTOR SUBUNIT ALPHA"/>
    <property type="match status" value="1"/>
</dbReference>
<feature type="region of interest" description="Disordered" evidence="3">
    <location>
        <begin position="74"/>
        <end position="112"/>
    </location>
</feature>
<reference evidence="5" key="2">
    <citation type="submission" date="2025-08" db="UniProtKB">
        <authorList>
            <consortium name="Ensembl"/>
        </authorList>
    </citation>
    <scope>IDENTIFICATION</scope>
</reference>
<dbReference type="InterPro" id="IPR000436">
    <property type="entry name" value="Sushi_SCR_CCP_dom"/>
</dbReference>
<feature type="domain" description="Sushi" evidence="4">
    <location>
        <begin position="11"/>
        <end position="79"/>
    </location>
</feature>